<dbReference type="NCBIfam" id="TIGR02595">
    <property type="entry name" value="PEP_CTERM"/>
    <property type="match status" value="1"/>
</dbReference>
<evidence type="ECO:0000259" key="2">
    <source>
        <dbReference type="Pfam" id="PF07589"/>
    </source>
</evidence>
<feature type="chain" id="PRO_5045129869" evidence="1">
    <location>
        <begin position="23"/>
        <end position="202"/>
    </location>
</feature>
<keyword evidence="1" id="KW-0732">Signal</keyword>
<dbReference type="Proteomes" id="UP001201463">
    <property type="component" value="Unassembled WGS sequence"/>
</dbReference>
<evidence type="ECO:0000256" key="1">
    <source>
        <dbReference type="SAM" id="SignalP"/>
    </source>
</evidence>
<sequence length="202" mass="20790">MKPVHRLATALAIAALSTAASAATVYTSSSDFLSKLLPGAYTENFNGLSNTPPGAVPFSGGAFSYTISAPQDTYADGDTMSTSQIMDDLTIDFTSNNVYAVGGNFFGVDFQGAFQSIMITLTLSDGTVESFTPASFGGSFRGFISGEAITSLNIHGSDGLNQSFYAALDNLTVGTVPEPASLALAGVALAGLAAARRRRNSL</sequence>
<gene>
    <name evidence="3" type="ORF">LXT12_17905</name>
</gene>
<protein>
    <submittedName>
        <fullName evidence="3">PEP-CTERM sorting domain-containing protein</fullName>
    </submittedName>
</protein>
<organism evidence="3 4">
    <name type="scientific">Pelomonas caseinilytica</name>
    <dbReference type="NCBI Taxonomy" id="2906763"/>
    <lineage>
        <taxon>Bacteria</taxon>
        <taxon>Pseudomonadati</taxon>
        <taxon>Pseudomonadota</taxon>
        <taxon>Betaproteobacteria</taxon>
        <taxon>Burkholderiales</taxon>
        <taxon>Sphaerotilaceae</taxon>
        <taxon>Roseateles</taxon>
    </lineage>
</organism>
<dbReference type="InterPro" id="IPR013424">
    <property type="entry name" value="Ice-binding_C"/>
</dbReference>
<evidence type="ECO:0000313" key="3">
    <source>
        <dbReference type="EMBL" id="MCE4539129.1"/>
    </source>
</evidence>
<evidence type="ECO:0000313" key="4">
    <source>
        <dbReference type="Proteomes" id="UP001201463"/>
    </source>
</evidence>
<dbReference type="EMBL" id="JAJTWT010000007">
    <property type="protein sequence ID" value="MCE4539129.1"/>
    <property type="molecule type" value="Genomic_DNA"/>
</dbReference>
<feature type="signal peptide" evidence="1">
    <location>
        <begin position="1"/>
        <end position="22"/>
    </location>
</feature>
<comment type="caution">
    <text evidence="3">The sequence shown here is derived from an EMBL/GenBank/DDBJ whole genome shotgun (WGS) entry which is preliminary data.</text>
</comment>
<name>A0ABS8XKM3_9BURK</name>
<reference evidence="3 4" key="1">
    <citation type="submission" date="2021-12" db="EMBL/GenBank/DDBJ databases">
        <title>Genome seq of p7.</title>
        <authorList>
            <person name="Seo T."/>
        </authorList>
    </citation>
    <scope>NUCLEOTIDE SEQUENCE [LARGE SCALE GENOMIC DNA]</scope>
    <source>
        <strain evidence="3 4">P7</strain>
    </source>
</reference>
<feature type="domain" description="Ice-binding protein C-terminal" evidence="2">
    <location>
        <begin position="175"/>
        <end position="198"/>
    </location>
</feature>
<dbReference type="Pfam" id="PF07589">
    <property type="entry name" value="PEP-CTERM"/>
    <property type="match status" value="1"/>
</dbReference>
<accession>A0ABS8XKM3</accession>
<proteinExistence type="predicted"/>
<keyword evidence="4" id="KW-1185">Reference proteome</keyword>
<dbReference type="RefSeq" id="WP_233393646.1">
    <property type="nucleotide sequence ID" value="NZ_JAJTWT010000007.1"/>
</dbReference>